<reference evidence="2" key="1">
    <citation type="submission" date="2019-08" db="EMBL/GenBank/DDBJ databases">
        <authorList>
            <person name="Ishikawa M."/>
            <person name="Suzuki T."/>
            <person name="Matsutani M."/>
        </authorList>
    </citation>
    <scope>NUCLEOTIDE SEQUENCE</scope>
    <source>
        <strain evidence="2">7C1</strain>
        <strain evidence="1">8C4</strain>
    </source>
</reference>
<dbReference type="Proteomes" id="UP000886597">
    <property type="component" value="Unassembled WGS sequence"/>
</dbReference>
<protein>
    <submittedName>
        <fullName evidence="2">Uncharacterized protein</fullName>
    </submittedName>
</protein>
<name>A0AAN4RJ94_9ENTE</name>
<dbReference type="EMBL" id="BKBQ01000004">
    <property type="protein sequence ID" value="GEQ53509.1"/>
    <property type="molecule type" value="Genomic_DNA"/>
</dbReference>
<comment type="caution">
    <text evidence="2">The sequence shown here is derived from an EMBL/GenBank/DDBJ whole genome shotgun (WGS) entry which is preliminary data.</text>
</comment>
<accession>A0AAN4RJ94</accession>
<dbReference type="Proteomes" id="UP000886607">
    <property type="component" value="Unassembled WGS sequence"/>
</dbReference>
<proteinExistence type="predicted"/>
<keyword evidence="4" id="KW-1185">Reference proteome</keyword>
<gene>
    <name evidence="1" type="ORF">TK11N_03990</name>
    <name evidence="2" type="ORF">TK2N_03530</name>
</gene>
<sequence>MTEEERRQLFSAVYQSGFELDQLIQYLDLFVLEQLSGLDVTMEDINALHGLTSAFIALSKSHIKDITTFNDLLD</sequence>
<evidence type="ECO:0000313" key="2">
    <source>
        <dbReference type="EMBL" id="GEQ53509.1"/>
    </source>
</evidence>
<dbReference type="AlphaFoldDB" id="A0AAN4RJ94"/>
<organism evidence="2 3">
    <name type="scientific">Tetragenococcus koreensis</name>
    <dbReference type="NCBI Taxonomy" id="290335"/>
    <lineage>
        <taxon>Bacteria</taxon>
        <taxon>Bacillati</taxon>
        <taxon>Bacillota</taxon>
        <taxon>Bacilli</taxon>
        <taxon>Lactobacillales</taxon>
        <taxon>Enterococcaceae</taxon>
        <taxon>Tetragenococcus</taxon>
    </lineage>
</organism>
<evidence type="ECO:0000313" key="3">
    <source>
        <dbReference type="Proteomes" id="UP000886597"/>
    </source>
</evidence>
<reference evidence="2" key="2">
    <citation type="journal article" date="2020" name="Int. Dairy J.">
        <title>Lactic acid bacterial diversity in Brie cheese focusing on salt concentration and pH of isolation medium and characterisation of halophilic and alkaliphilic lactic acid bacterial isolates.</title>
        <authorList>
            <person name="Unno R."/>
            <person name="Matsutani M."/>
            <person name="Suzuki T."/>
            <person name="Kodama K."/>
            <person name="Matsushita H."/>
            <person name="Yamasato K."/>
            <person name="Koizumi Y."/>
            <person name="Ishikawa M."/>
        </authorList>
    </citation>
    <scope>NUCLEOTIDE SEQUENCE</scope>
    <source>
        <strain evidence="2">7C1</strain>
        <strain evidence="1">8C4</strain>
    </source>
</reference>
<dbReference type="KEGG" id="tkr:C7K43_04685"/>
<evidence type="ECO:0000313" key="1">
    <source>
        <dbReference type="EMBL" id="GEQ48547.1"/>
    </source>
</evidence>
<dbReference type="RefSeq" id="WP_234755156.1">
    <property type="nucleotide sequence ID" value="NZ_JAKEJB010000014.1"/>
</dbReference>
<dbReference type="EMBL" id="BKBO01000004">
    <property type="protein sequence ID" value="GEQ48547.1"/>
    <property type="molecule type" value="Genomic_DNA"/>
</dbReference>
<evidence type="ECO:0000313" key="4">
    <source>
        <dbReference type="Proteomes" id="UP000886607"/>
    </source>
</evidence>